<dbReference type="InterPro" id="IPR036691">
    <property type="entry name" value="Endo/exonu/phosph_ase_sf"/>
</dbReference>
<keyword evidence="4 5" id="KW-0460">Magnesium</keyword>
<accession>A0A8J2SYG0</accession>
<evidence type="ECO:0000256" key="2">
    <source>
        <dbReference type="ARBA" id="ARBA00022723"/>
    </source>
</evidence>
<keyword evidence="3" id="KW-0378">Hydrolase</keyword>
<dbReference type="GO" id="GO:0006284">
    <property type="term" value="P:base-excision repair"/>
    <property type="evidence" value="ECO:0007669"/>
    <property type="project" value="TreeGrafter"/>
</dbReference>
<dbReference type="OrthoDB" id="391817at2759"/>
<dbReference type="InterPro" id="IPR005135">
    <property type="entry name" value="Endo/exonuclease/phosphatase"/>
</dbReference>
<dbReference type="Gene3D" id="3.60.10.10">
    <property type="entry name" value="Endonuclease/exonuclease/phosphatase"/>
    <property type="match status" value="2"/>
</dbReference>
<feature type="region of interest" description="Disordered" evidence="7">
    <location>
        <begin position="530"/>
        <end position="565"/>
    </location>
</feature>
<dbReference type="PANTHER" id="PTHR22748:SF4">
    <property type="entry name" value="DNA-(APURINIC OR APYRIMIDINIC SITE) ENDONUCLEASE 2"/>
    <property type="match status" value="1"/>
</dbReference>
<feature type="binding site" evidence="5">
    <location>
        <position position="59"/>
    </location>
    <ligand>
        <name>Mg(2+)</name>
        <dbReference type="ChEBI" id="CHEBI:18420"/>
        <label>1</label>
    </ligand>
</feature>
<dbReference type="PROSITE" id="PS00726">
    <property type="entry name" value="AP_NUCLEASE_F1_1"/>
    <property type="match status" value="1"/>
</dbReference>
<dbReference type="GO" id="GO:0003677">
    <property type="term" value="F:DNA binding"/>
    <property type="evidence" value="ECO:0007669"/>
    <property type="project" value="InterPro"/>
</dbReference>
<dbReference type="GO" id="GO:0008081">
    <property type="term" value="F:phosphoric diester hydrolase activity"/>
    <property type="evidence" value="ECO:0007669"/>
    <property type="project" value="TreeGrafter"/>
</dbReference>
<dbReference type="PROSITE" id="PS51435">
    <property type="entry name" value="AP_NUCLEASE_F1_4"/>
    <property type="match status" value="1"/>
</dbReference>
<feature type="site" description="Important for catalytic activity" evidence="6">
    <location>
        <position position="413"/>
    </location>
</feature>
<evidence type="ECO:0000313" key="10">
    <source>
        <dbReference type="Proteomes" id="UP000789595"/>
    </source>
</evidence>
<keyword evidence="2 5" id="KW-0479">Metal-binding</keyword>
<dbReference type="GO" id="GO:0003906">
    <property type="term" value="F:DNA-(apurinic or apyrimidinic site) endonuclease activity"/>
    <property type="evidence" value="ECO:0007669"/>
    <property type="project" value="TreeGrafter"/>
</dbReference>
<dbReference type="EMBL" id="CAKKNE010000005">
    <property type="protein sequence ID" value="CAH0377960.1"/>
    <property type="molecule type" value="Genomic_DNA"/>
</dbReference>
<evidence type="ECO:0000313" key="9">
    <source>
        <dbReference type="EMBL" id="CAH0377960.1"/>
    </source>
</evidence>
<dbReference type="GO" id="GO:0046872">
    <property type="term" value="F:metal ion binding"/>
    <property type="evidence" value="ECO:0007669"/>
    <property type="project" value="UniProtKB-KW"/>
</dbReference>
<organism evidence="9 10">
    <name type="scientific">Pelagomonas calceolata</name>
    <dbReference type="NCBI Taxonomy" id="35677"/>
    <lineage>
        <taxon>Eukaryota</taxon>
        <taxon>Sar</taxon>
        <taxon>Stramenopiles</taxon>
        <taxon>Ochrophyta</taxon>
        <taxon>Pelagophyceae</taxon>
        <taxon>Pelagomonadales</taxon>
        <taxon>Pelagomonadaceae</taxon>
        <taxon>Pelagomonas</taxon>
    </lineage>
</organism>
<feature type="binding site" evidence="5">
    <location>
        <position position="10"/>
    </location>
    <ligand>
        <name>Mg(2+)</name>
        <dbReference type="ChEBI" id="CHEBI:18420"/>
        <label>1</label>
    </ligand>
</feature>
<dbReference type="InterPro" id="IPR020847">
    <property type="entry name" value="AP_endonuclease_F1_BS"/>
</dbReference>
<evidence type="ECO:0000256" key="6">
    <source>
        <dbReference type="PIRSR" id="PIRSR604808-3"/>
    </source>
</evidence>
<dbReference type="InterPro" id="IPR004808">
    <property type="entry name" value="AP_endonuc_1"/>
</dbReference>
<reference evidence="9" key="1">
    <citation type="submission" date="2021-11" db="EMBL/GenBank/DDBJ databases">
        <authorList>
            <consortium name="Genoscope - CEA"/>
            <person name="William W."/>
        </authorList>
    </citation>
    <scope>NUCLEOTIDE SEQUENCE</scope>
</reference>
<feature type="binding site" evidence="5">
    <location>
        <position position="186"/>
    </location>
    <ligand>
        <name>Mg(2+)</name>
        <dbReference type="ChEBI" id="CHEBI:18420"/>
        <label>1</label>
    </ligand>
</feature>
<sequence>MSRLHLVSWNVAGWRTALDEITRTTRRGPAATTKKVEEKQACVATWLERLDADVVCLQETKLTSKQVEQDARALCASADGDAWQSFWACNDGKEGQRAGLNGVATFVRNKAFGVVRASSRPLGEKELDDEGRCVLTDHGTFVLFNAYVPNGSGGKRLAYKLRWLTALRRSMTAERQKGKHVLLAGDLNCAVAPKDRCFLHRGLDASQLQKAAQLVTDAKAKSMIAQAAEAWPAVRDALRNRTVVACSTANSRTGETFSKFRCRAIHTKTGDAVQLSPAETSESYASSSYEVDGVGVESDGEVVLGSTRGRFLVRGPNQLTGACLREALTKLSGVALSNDHLKLAAASGALDPPQDAPTAFGAAPVSSEAWLRGLLRDGFVDSLDALHPQRTDRFTCWNQYTNRRYDNEGSRIDYVIVDEALWRSSSPVAGTLDGGRRNGNALDACTLDGRWQPAGFDGSGIRDGRAEDYTYHTSRPPHTGIIYTPPTWSDHVAVSLLLTRVPVSTEKAPKKAAGDAQPHARVARITSFFAARAPGAAPPRRPTPPPAPPAKKPKKTIQEFFGAKK</sequence>
<evidence type="ECO:0000256" key="4">
    <source>
        <dbReference type="ARBA" id="ARBA00022842"/>
    </source>
</evidence>
<dbReference type="AlphaFoldDB" id="A0A8J2SYG0"/>
<keyword evidence="10" id="KW-1185">Reference proteome</keyword>
<proteinExistence type="inferred from homology"/>
<name>A0A8J2SYG0_9STRA</name>
<dbReference type="PANTHER" id="PTHR22748">
    <property type="entry name" value="AP ENDONUCLEASE"/>
    <property type="match status" value="1"/>
</dbReference>
<gene>
    <name evidence="9" type="ORF">PECAL_5P24770</name>
</gene>
<comment type="caution">
    <text evidence="9">The sequence shown here is derived from an EMBL/GenBank/DDBJ whole genome shotgun (WGS) entry which is preliminary data.</text>
</comment>
<evidence type="ECO:0000256" key="7">
    <source>
        <dbReference type="SAM" id="MobiDB-lite"/>
    </source>
</evidence>
<protein>
    <recommendedName>
        <fullName evidence="8">Endonuclease/exonuclease/phosphatase domain-containing protein</fullName>
    </recommendedName>
</protein>
<evidence type="ECO:0000259" key="8">
    <source>
        <dbReference type="Pfam" id="PF03372"/>
    </source>
</evidence>
<comment type="similarity">
    <text evidence="1">Belongs to the DNA repair enzymes AP/ExoA family.</text>
</comment>
<feature type="compositionally biased region" description="Pro residues" evidence="7">
    <location>
        <begin position="536"/>
        <end position="550"/>
    </location>
</feature>
<evidence type="ECO:0000256" key="1">
    <source>
        <dbReference type="ARBA" id="ARBA00007092"/>
    </source>
</evidence>
<feature type="binding site" evidence="5">
    <location>
        <position position="188"/>
    </location>
    <ligand>
        <name>Mg(2+)</name>
        <dbReference type="ChEBI" id="CHEBI:18420"/>
        <label>1</label>
    </ligand>
</feature>
<dbReference type="GO" id="GO:0008311">
    <property type="term" value="F:double-stranded DNA 3'-5' DNA exonuclease activity"/>
    <property type="evidence" value="ECO:0007669"/>
    <property type="project" value="TreeGrafter"/>
</dbReference>
<dbReference type="Proteomes" id="UP000789595">
    <property type="component" value="Unassembled WGS sequence"/>
</dbReference>
<comment type="cofactor">
    <cofactor evidence="5">
        <name>Mg(2+)</name>
        <dbReference type="ChEBI" id="CHEBI:18420"/>
    </cofactor>
    <cofactor evidence="5">
        <name>Mn(2+)</name>
        <dbReference type="ChEBI" id="CHEBI:29035"/>
    </cofactor>
    <text evidence="5">Probably binds two magnesium or manganese ions per subunit.</text>
</comment>
<feature type="site" description="Transition state stabilizer" evidence="6">
    <location>
        <position position="188"/>
    </location>
</feature>
<dbReference type="SUPFAM" id="SSF56219">
    <property type="entry name" value="DNase I-like"/>
    <property type="match status" value="1"/>
</dbReference>
<dbReference type="GO" id="GO:0005634">
    <property type="term" value="C:nucleus"/>
    <property type="evidence" value="ECO:0007669"/>
    <property type="project" value="TreeGrafter"/>
</dbReference>
<keyword evidence="5" id="KW-0464">Manganese</keyword>
<dbReference type="Pfam" id="PF03372">
    <property type="entry name" value="Exo_endo_phos"/>
    <property type="match status" value="1"/>
</dbReference>
<evidence type="ECO:0000256" key="5">
    <source>
        <dbReference type="PIRSR" id="PIRSR604808-2"/>
    </source>
</evidence>
<evidence type="ECO:0000256" key="3">
    <source>
        <dbReference type="ARBA" id="ARBA00022801"/>
    </source>
</evidence>
<feature type="domain" description="Endonuclease/exonuclease/phosphatase" evidence="8">
    <location>
        <begin position="37"/>
        <end position="200"/>
    </location>
</feature>